<dbReference type="OrthoDB" id="514248at2759"/>
<proteinExistence type="predicted"/>
<dbReference type="EMBL" id="JAPZBU010000004">
    <property type="protein sequence ID" value="KAJ5407984.1"/>
    <property type="molecule type" value="Genomic_DNA"/>
</dbReference>
<keyword evidence="1" id="KW-0489">Methyltransferase</keyword>
<dbReference type="Proteomes" id="UP001147747">
    <property type="component" value="Unassembled WGS sequence"/>
</dbReference>
<evidence type="ECO:0000256" key="1">
    <source>
        <dbReference type="ARBA" id="ARBA00022603"/>
    </source>
</evidence>
<evidence type="ECO:0000313" key="3">
    <source>
        <dbReference type="EMBL" id="KAJ5407984.1"/>
    </source>
</evidence>
<reference evidence="3" key="1">
    <citation type="submission" date="2022-12" db="EMBL/GenBank/DDBJ databases">
        <authorList>
            <person name="Petersen C."/>
        </authorList>
    </citation>
    <scope>NUCLEOTIDE SEQUENCE</scope>
    <source>
        <strain evidence="3">IBT 29677</strain>
    </source>
</reference>
<dbReference type="InterPro" id="IPR010286">
    <property type="entry name" value="METTL16/RlmF"/>
</dbReference>
<accession>A0A9X0BCY3</accession>
<evidence type="ECO:0008006" key="5">
    <source>
        <dbReference type="Google" id="ProtNLM"/>
    </source>
</evidence>
<dbReference type="InterPro" id="IPR029063">
    <property type="entry name" value="SAM-dependent_MTases_sf"/>
</dbReference>
<dbReference type="Pfam" id="PF05971">
    <property type="entry name" value="Methyltransf_10"/>
    <property type="match status" value="1"/>
</dbReference>
<gene>
    <name evidence="3" type="ORF">N7509_001867</name>
</gene>
<organism evidence="3 4">
    <name type="scientific">Penicillium cosmopolitanum</name>
    <dbReference type="NCBI Taxonomy" id="1131564"/>
    <lineage>
        <taxon>Eukaryota</taxon>
        <taxon>Fungi</taxon>
        <taxon>Dikarya</taxon>
        <taxon>Ascomycota</taxon>
        <taxon>Pezizomycotina</taxon>
        <taxon>Eurotiomycetes</taxon>
        <taxon>Eurotiomycetidae</taxon>
        <taxon>Eurotiales</taxon>
        <taxon>Aspergillaceae</taxon>
        <taxon>Penicillium</taxon>
    </lineage>
</organism>
<dbReference type="Gene3D" id="3.40.50.150">
    <property type="entry name" value="Vaccinia Virus protein VP39"/>
    <property type="match status" value="1"/>
</dbReference>
<dbReference type="GO" id="GO:0070475">
    <property type="term" value="P:rRNA base methylation"/>
    <property type="evidence" value="ECO:0007669"/>
    <property type="project" value="TreeGrafter"/>
</dbReference>
<evidence type="ECO:0000313" key="4">
    <source>
        <dbReference type="Proteomes" id="UP001147747"/>
    </source>
</evidence>
<dbReference type="CDD" id="cd02440">
    <property type="entry name" value="AdoMet_MTases"/>
    <property type="match status" value="1"/>
</dbReference>
<comment type="caution">
    <text evidence="3">The sequence shown here is derived from an EMBL/GenBank/DDBJ whole genome shotgun (WGS) entry which is preliminary data.</text>
</comment>
<keyword evidence="2" id="KW-0808">Transferase</keyword>
<dbReference type="PANTHER" id="PTHR13393:SF0">
    <property type="entry name" value="RNA N6-ADENOSINE-METHYLTRANSFERASE METTL16"/>
    <property type="match status" value="1"/>
</dbReference>
<dbReference type="SUPFAM" id="SSF53335">
    <property type="entry name" value="S-adenosyl-L-methionine-dependent methyltransferases"/>
    <property type="match status" value="1"/>
</dbReference>
<dbReference type="GO" id="GO:0008168">
    <property type="term" value="F:methyltransferase activity"/>
    <property type="evidence" value="ECO:0007669"/>
    <property type="project" value="UniProtKB-KW"/>
</dbReference>
<name>A0A9X0BCY3_9EURO</name>
<dbReference type="RefSeq" id="XP_056492299.1">
    <property type="nucleotide sequence ID" value="XM_056626504.1"/>
</dbReference>
<keyword evidence="4" id="KW-1185">Reference proteome</keyword>
<protein>
    <recommendedName>
        <fullName evidence="5">U6 small nuclear RNA (adenine-(43)-N(6))-methyltransferase</fullName>
    </recommendedName>
</protein>
<sequence>MGSFRDLYKNDVDFAALSLQSKEFAQYLKPNGQLDFNDSDAVRQLTISLLKQDFGLDVKLPEDRLCPPVPNRLNYILWLHDIVESTSKTSNIGNDAEEKVIGLDIGTGCCSIYPLLGCKTRPSWEFVATDIDENNARTAQENVKTNQLESRIRVIKTDPKDALFPLDKIEQNSLDFTMCNPPFYTSREEMAQSSESKSQQPSSVCTGADVEMVTKGGEVAFVTKMIDESLDLRDRIQWYTSMLGKLSSVTVLVEALIKHGNHNYAVTEFVQGSKTKRWALAWSWGDRRPFMSVARGIPGFPKHLLPFPAEYNFTLPSEISIDDATTSMDKELESLRWFWEWDQSRSAGVGFATENVWSRQARRKMKLAGQGGSSAKIDTVPDGVALGIRVEAKLVRGQSDSSNKNEVQIVIHWIQGMDSVLFESFCGMLKRKLELSKPQASEK</sequence>
<dbReference type="AlphaFoldDB" id="A0A9X0BCY3"/>
<dbReference type="GO" id="GO:0005634">
    <property type="term" value="C:nucleus"/>
    <property type="evidence" value="ECO:0007669"/>
    <property type="project" value="TreeGrafter"/>
</dbReference>
<reference evidence="3" key="2">
    <citation type="journal article" date="2023" name="IMA Fungus">
        <title>Comparative genomic study of the Penicillium genus elucidates a diverse pangenome and 15 lateral gene transfer events.</title>
        <authorList>
            <person name="Petersen C."/>
            <person name="Sorensen T."/>
            <person name="Nielsen M.R."/>
            <person name="Sondergaard T.E."/>
            <person name="Sorensen J.L."/>
            <person name="Fitzpatrick D.A."/>
            <person name="Frisvad J.C."/>
            <person name="Nielsen K.L."/>
        </authorList>
    </citation>
    <scope>NUCLEOTIDE SEQUENCE</scope>
    <source>
        <strain evidence="3">IBT 29677</strain>
    </source>
</reference>
<evidence type="ECO:0000256" key="2">
    <source>
        <dbReference type="ARBA" id="ARBA00022679"/>
    </source>
</evidence>
<dbReference type="PANTHER" id="PTHR13393">
    <property type="entry name" value="SAM-DEPENDENT METHYLTRANSFERASE"/>
    <property type="match status" value="1"/>
</dbReference>
<dbReference type="GeneID" id="81365484"/>